<gene>
    <name evidence="2" type="ORF">AARE701A_LOCUS19346</name>
</gene>
<feature type="region of interest" description="Disordered" evidence="1">
    <location>
        <begin position="122"/>
        <end position="143"/>
    </location>
</feature>
<dbReference type="AlphaFoldDB" id="A0A8S2AXA8"/>
<sequence length="210" mass="22915">MGCGKSKHDVVTGNTTRIKKPSEAESVKGKESETIKRQESCRCRKTNDISAVVSGDQPETNVETNSKKPKEKEDGGDCSEAVAVEMTNGDKQPEEKETTTTFPPVAEVAAIVPENVVTEETVNDVNENESVSPVEEQKEVEEPIPEVQTQVTTELEVQDIPTTENDEIAATENDDIMATENDEIPVLKDEDKVDVVEENPADITKVVESA</sequence>
<feature type="compositionally biased region" description="Low complexity" evidence="1">
    <location>
        <begin position="122"/>
        <end position="134"/>
    </location>
</feature>
<organism evidence="2 3">
    <name type="scientific">Arabidopsis arenosa</name>
    <name type="common">Sand rock-cress</name>
    <name type="synonym">Cardaminopsis arenosa</name>
    <dbReference type="NCBI Taxonomy" id="38785"/>
    <lineage>
        <taxon>Eukaryota</taxon>
        <taxon>Viridiplantae</taxon>
        <taxon>Streptophyta</taxon>
        <taxon>Embryophyta</taxon>
        <taxon>Tracheophyta</taxon>
        <taxon>Spermatophyta</taxon>
        <taxon>Magnoliopsida</taxon>
        <taxon>eudicotyledons</taxon>
        <taxon>Gunneridae</taxon>
        <taxon>Pentapetalae</taxon>
        <taxon>rosids</taxon>
        <taxon>malvids</taxon>
        <taxon>Brassicales</taxon>
        <taxon>Brassicaceae</taxon>
        <taxon>Camelineae</taxon>
        <taxon>Arabidopsis</taxon>
    </lineage>
</organism>
<feature type="compositionally biased region" description="Basic and acidic residues" evidence="1">
    <location>
        <begin position="1"/>
        <end position="10"/>
    </location>
</feature>
<dbReference type="Proteomes" id="UP000682877">
    <property type="component" value="Chromosome 7"/>
</dbReference>
<accession>A0A8S2AXA8</accession>
<keyword evidence="3" id="KW-1185">Reference proteome</keyword>
<reference evidence="2" key="1">
    <citation type="submission" date="2021-01" db="EMBL/GenBank/DDBJ databases">
        <authorList>
            <person name="Bezrukov I."/>
        </authorList>
    </citation>
    <scope>NUCLEOTIDE SEQUENCE</scope>
</reference>
<feature type="compositionally biased region" description="Basic and acidic residues" evidence="1">
    <location>
        <begin position="65"/>
        <end position="75"/>
    </location>
</feature>
<evidence type="ECO:0000313" key="3">
    <source>
        <dbReference type="Proteomes" id="UP000682877"/>
    </source>
</evidence>
<name>A0A8S2AXA8_ARAAE</name>
<evidence type="ECO:0000256" key="1">
    <source>
        <dbReference type="SAM" id="MobiDB-lite"/>
    </source>
</evidence>
<evidence type="ECO:0000313" key="2">
    <source>
        <dbReference type="EMBL" id="CAE6194008.1"/>
    </source>
</evidence>
<dbReference type="EMBL" id="LR999457">
    <property type="protein sequence ID" value="CAE6194008.1"/>
    <property type="molecule type" value="Genomic_DNA"/>
</dbReference>
<feature type="region of interest" description="Disordered" evidence="1">
    <location>
        <begin position="1"/>
        <end position="79"/>
    </location>
</feature>
<feature type="compositionally biased region" description="Basic and acidic residues" evidence="1">
    <location>
        <begin position="20"/>
        <end position="47"/>
    </location>
</feature>
<protein>
    <submittedName>
        <fullName evidence="2">Uncharacterized protein</fullName>
    </submittedName>
</protein>
<proteinExistence type="predicted"/>